<dbReference type="Proteomes" id="UP000018208">
    <property type="component" value="Unassembled WGS sequence"/>
</dbReference>
<proteinExistence type="predicted"/>
<evidence type="ECO:0000313" key="3">
    <source>
        <dbReference type="Proteomes" id="UP000018208"/>
    </source>
</evidence>
<name>V6LYW7_9EUKA</name>
<dbReference type="EMBL" id="KI545950">
    <property type="protein sequence ID" value="EST49468.1"/>
    <property type="molecule type" value="Genomic_DNA"/>
</dbReference>
<reference evidence="1 2" key="1">
    <citation type="journal article" date="2014" name="PLoS Genet.">
        <title>The Genome of Spironucleus salmonicida Highlights a Fish Pathogen Adapted to Fluctuating Environments.</title>
        <authorList>
            <person name="Xu F."/>
            <person name="Jerlstrom-Hultqvist J."/>
            <person name="Einarsson E."/>
            <person name="Astvaldsson A."/>
            <person name="Svard S.G."/>
            <person name="Andersson J.O."/>
        </authorList>
    </citation>
    <scope>NUCLEOTIDE SEQUENCE</scope>
    <source>
        <strain evidence="2">ATCC 50377</strain>
    </source>
</reference>
<gene>
    <name evidence="1" type="ORF">SS50377_10217</name>
    <name evidence="2" type="ORF">SS50377_25632</name>
</gene>
<evidence type="ECO:0000313" key="2">
    <source>
        <dbReference type="EMBL" id="KAH0571447.1"/>
    </source>
</evidence>
<dbReference type="AlphaFoldDB" id="V6LYW7"/>
<keyword evidence="3" id="KW-1185">Reference proteome</keyword>
<evidence type="ECO:0000313" key="1">
    <source>
        <dbReference type="EMBL" id="EST49468.1"/>
    </source>
</evidence>
<protein>
    <submittedName>
        <fullName evidence="1">Uncharacterized protein</fullName>
    </submittedName>
</protein>
<sequence>MTLKNKPNFYPKQHQQVTQSQTIFGPITINSLNNNSRSLTQLFHGIDSVTNCNVGNIKKQRISPTTKKGCFNQINLAGMKQKEQLQLDQVTNHRIVNNALLSDCNIIEKLRGSQKCHQPAKTYLDDNLQMFNYQMDLLPQTTRKGKSEKNQSKKILANIFGDYASEDDIFLLE</sequence>
<dbReference type="EMBL" id="AUWU02000006">
    <property type="protein sequence ID" value="KAH0571447.1"/>
    <property type="molecule type" value="Genomic_DNA"/>
</dbReference>
<accession>V6LYW7</accession>
<reference evidence="2" key="2">
    <citation type="submission" date="2020-12" db="EMBL/GenBank/DDBJ databases">
        <title>New Spironucleus salmonicida genome in near-complete chromosomes.</title>
        <authorList>
            <person name="Xu F."/>
            <person name="Kurt Z."/>
            <person name="Jimenez-Gonzalez A."/>
            <person name="Astvaldsson A."/>
            <person name="Andersson J.O."/>
            <person name="Svard S.G."/>
        </authorList>
    </citation>
    <scope>NUCLEOTIDE SEQUENCE</scope>
    <source>
        <strain evidence="2">ATCC 50377</strain>
    </source>
</reference>
<organism evidence="1">
    <name type="scientific">Spironucleus salmonicida</name>
    <dbReference type="NCBI Taxonomy" id="348837"/>
    <lineage>
        <taxon>Eukaryota</taxon>
        <taxon>Metamonada</taxon>
        <taxon>Diplomonadida</taxon>
        <taxon>Hexamitidae</taxon>
        <taxon>Hexamitinae</taxon>
        <taxon>Spironucleus</taxon>
    </lineage>
</organism>
<dbReference type="VEuPathDB" id="GiardiaDB:SS50377_25632"/>